<feature type="compositionally biased region" description="Pro residues" evidence="1">
    <location>
        <begin position="71"/>
        <end position="85"/>
    </location>
</feature>
<reference evidence="2" key="1">
    <citation type="submission" date="2020-11" db="EMBL/GenBank/DDBJ databases">
        <authorList>
            <person name="Tran Van P."/>
        </authorList>
    </citation>
    <scope>NUCLEOTIDE SEQUENCE</scope>
</reference>
<proteinExistence type="predicted"/>
<feature type="region of interest" description="Disordered" evidence="1">
    <location>
        <begin position="47"/>
        <end position="85"/>
    </location>
</feature>
<dbReference type="EMBL" id="OC316609">
    <property type="protein sequence ID" value="CAD7392927.1"/>
    <property type="molecule type" value="Genomic_DNA"/>
</dbReference>
<name>A0A7R9CA26_TIMCR</name>
<protein>
    <submittedName>
        <fullName evidence="2">Uncharacterized protein</fullName>
    </submittedName>
</protein>
<organism evidence="2">
    <name type="scientific">Timema cristinae</name>
    <name type="common">Walking stick</name>
    <dbReference type="NCBI Taxonomy" id="61476"/>
    <lineage>
        <taxon>Eukaryota</taxon>
        <taxon>Metazoa</taxon>
        <taxon>Ecdysozoa</taxon>
        <taxon>Arthropoda</taxon>
        <taxon>Hexapoda</taxon>
        <taxon>Insecta</taxon>
        <taxon>Pterygota</taxon>
        <taxon>Neoptera</taxon>
        <taxon>Polyneoptera</taxon>
        <taxon>Phasmatodea</taxon>
        <taxon>Timematodea</taxon>
        <taxon>Timematoidea</taxon>
        <taxon>Timematidae</taxon>
        <taxon>Timema</taxon>
    </lineage>
</organism>
<feature type="compositionally biased region" description="Basic and acidic residues" evidence="1">
    <location>
        <begin position="1"/>
        <end position="18"/>
    </location>
</feature>
<feature type="region of interest" description="Disordered" evidence="1">
    <location>
        <begin position="1"/>
        <end position="33"/>
    </location>
</feature>
<evidence type="ECO:0000256" key="1">
    <source>
        <dbReference type="SAM" id="MobiDB-lite"/>
    </source>
</evidence>
<dbReference type="AlphaFoldDB" id="A0A7R9CA26"/>
<sequence length="85" mass="9409">MSGKDQRAKMTGEVKHDTLATTNKTQDEDGKDTLIHGVVRHLVTVLRPRAPLGREAERSSGKRTHYATPTPFSPRVPTPPPRAVR</sequence>
<evidence type="ECO:0000313" key="2">
    <source>
        <dbReference type="EMBL" id="CAD7392927.1"/>
    </source>
</evidence>
<accession>A0A7R9CA26</accession>
<gene>
    <name evidence="2" type="ORF">TCEB3V08_LOCUS929</name>
</gene>